<dbReference type="GO" id="GO:0051287">
    <property type="term" value="F:NAD binding"/>
    <property type="evidence" value="ECO:0007669"/>
    <property type="project" value="InterPro"/>
</dbReference>
<dbReference type="PANTHER" id="PTHR42789:SF1">
    <property type="entry name" value="D-ISOMER SPECIFIC 2-HYDROXYACID DEHYDROGENASE FAMILY PROTEIN (AFU_ORTHOLOGUE AFUA_6G10090)"/>
    <property type="match status" value="1"/>
</dbReference>
<feature type="domain" description="D-isomer specific 2-hydroxyacid dehydrogenase catalytic" evidence="6">
    <location>
        <begin position="57"/>
        <end position="342"/>
    </location>
</feature>
<dbReference type="PANTHER" id="PTHR42789">
    <property type="entry name" value="D-ISOMER SPECIFIC 2-HYDROXYACID DEHYDROGENASE FAMILY PROTEIN (AFU_ORTHOLOGUE AFUA_6G10090)"/>
    <property type="match status" value="1"/>
</dbReference>
<sequence>MSVDSPVKVLVAGDQFETVEVLGGALRKAVPDAEITELSSQWPITPMGDIDEVHEAAGDVGELIHALQGIDVCVSHTYPFTEEVFDACPDLKQVTITRGGPVNVDIESATRHGVQVTYAPGRNATATAEHTVAMIMATVRQIPAHHITLTSGTWEGDAYRYDRVGMEISRNDVGVVGCGAVGSRVAMIMAAMGATVRVFDPWADPDSMPDGVKVCDDFDEVLKVSRILTLHARANENNRHMIGAEQLAEMPAGSVLVNCARGSLVDYDAVCDAIESGHLYAAAFDCLPREPLPPDSRLLHTPRVVLTPHVAGASRQAAELAARIAADDVAALVQGHTPTYLANPDVID</sequence>
<organism evidence="8 9">
    <name type="scientific">Cutibacterium avidum</name>
    <dbReference type="NCBI Taxonomy" id="33010"/>
    <lineage>
        <taxon>Bacteria</taxon>
        <taxon>Bacillati</taxon>
        <taxon>Actinomycetota</taxon>
        <taxon>Actinomycetes</taxon>
        <taxon>Propionibacteriales</taxon>
        <taxon>Propionibacteriaceae</taxon>
        <taxon>Cutibacterium</taxon>
    </lineage>
</organism>
<evidence type="ECO:0000256" key="5">
    <source>
        <dbReference type="RuleBase" id="RU003719"/>
    </source>
</evidence>
<dbReference type="SUPFAM" id="SSF51735">
    <property type="entry name" value="NAD(P)-binding Rossmann-fold domains"/>
    <property type="match status" value="1"/>
</dbReference>
<dbReference type="SUPFAM" id="SSF52283">
    <property type="entry name" value="Formate/glycerate dehydrogenase catalytic domain-like"/>
    <property type="match status" value="1"/>
</dbReference>
<dbReference type="InterPro" id="IPR006140">
    <property type="entry name" value="D-isomer_DH_NAD-bd"/>
</dbReference>
<keyword evidence="4" id="KW-0520">NAD</keyword>
<dbReference type="Pfam" id="PF02826">
    <property type="entry name" value="2-Hacid_dh_C"/>
    <property type="match status" value="1"/>
</dbReference>
<keyword evidence="3 5" id="KW-0560">Oxidoreductase</keyword>
<dbReference type="GO" id="GO:0008652">
    <property type="term" value="P:amino acid biosynthetic process"/>
    <property type="evidence" value="ECO:0007669"/>
    <property type="project" value="UniProtKB-KW"/>
</dbReference>
<feature type="domain" description="D-isomer specific 2-hydroxyacid dehydrogenase NAD-binding" evidence="7">
    <location>
        <begin position="132"/>
        <end position="311"/>
    </location>
</feature>
<accession>A0A3E2DPV4</accession>
<dbReference type="InterPro" id="IPR006139">
    <property type="entry name" value="D-isomer_2_OHA_DH_cat_dom"/>
</dbReference>
<evidence type="ECO:0000256" key="4">
    <source>
        <dbReference type="ARBA" id="ARBA00023027"/>
    </source>
</evidence>
<evidence type="ECO:0000256" key="1">
    <source>
        <dbReference type="ARBA" id="ARBA00005854"/>
    </source>
</evidence>
<comment type="similarity">
    <text evidence="1 5">Belongs to the D-isomer specific 2-hydroxyacid dehydrogenase family.</text>
</comment>
<dbReference type="EMBL" id="NOWI01000001">
    <property type="protein sequence ID" value="RFT46973.1"/>
    <property type="molecule type" value="Genomic_DNA"/>
</dbReference>
<gene>
    <name evidence="8" type="ORF">CHT91_01290</name>
</gene>
<dbReference type="PROSITE" id="PS00065">
    <property type="entry name" value="D_2_HYDROXYACID_DH_1"/>
    <property type="match status" value="1"/>
</dbReference>
<dbReference type="InterPro" id="IPR036291">
    <property type="entry name" value="NAD(P)-bd_dom_sf"/>
</dbReference>
<evidence type="ECO:0000313" key="8">
    <source>
        <dbReference type="EMBL" id="RFT46973.1"/>
    </source>
</evidence>
<dbReference type="Pfam" id="PF00389">
    <property type="entry name" value="2-Hacid_dh"/>
    <property type="match status" value="1"/>
</dbReference>
<dbReference type="AlphaFoldDB" id="A0A3E2DPV4"/>
<dbReference type="RefSeq" id="WP_065672891.1">
    <property type="nucleotide sequence ID" value="NZ_JAQDJS010000003.1"/>
</dbReference>
<evidence type="ECO:0000259" key="6">
    <source>
        <dbReference type="Pfam" id="PF00389"/>
    </source>
</evidence>
<evidence type="ECO:0000256" key="3">
    <source>
        <dbReference type="ARBA" id="ARBA00023002"/>
    </source>
</evidence>
<dbReference type="Proteomes" id="UP000259211">
    <property type="component" value="Unassembled WGS sequence"/>
</dbReference>
<protein>
    <submittedName>
        <fullName evidence="8">Hydroxyacid dehydrogenase</fullName>
    </submittedName>
</protein>
<dbReference type="PROSITE" id="PS00671">
    <property type="entry name" value="D_2_HYDROXYACID_DH_3"/>
    <property type="match status" value="1"/>
</dbReference>
<comment type="caution">
    <text evidence="8">The sequence shown here is derived from an EMBL/GenBank/DDBJ whole genome shotgun (WGS) entry which is preliminary data.</text>
</comment>
<proteinExistence type="inferred from homology"/>
<evidence type="ECO:0000313" key="9">
    <source>
        <dbReference type="Proteomes" id="UP000259211"/>
    </source>
</evidence>
<reference evidence="8 9" key="1">
    <citation type="submission" date="2017-07" db="EMBL/GenBank/DDBJ databases">
        <authorList>
            <person name="Sun Z.S."/>
            <person name="Albrecht U."/>
            <person name="Echele G."/>
            <person name="Lee C.C."/>
        </authorList>
    </citation>
    <scope>NUCLEOTIDE SEQUENCE [LARGE SCALE GENOMIC DNA]</scope>
    <source>
        <strain evidence="8 9">P16-029</strain>
    </source>
</reference>
<evidence type="ECO:0000259" key="7">
    <source>
        <dbReference type="Pfam" id="PF02826"/>
    </source>
</evidence>
<dbReference type="InterPro" id="IPR029752">
    <property type="entry name" value="D-isomer_DH_CS1"/>
</dbReference>
<dbReference type="InterPro" id="IPR029753">
    <property type="entry name" value="D-isomer_DH_CS"/>
</dbReference>
<dbReference type="GO" id="GO:0016616">
    <property type="term" value="F:oxidoreductase activity, acting on the CH-OH group of donors, NAD or NADP as acceptor"/>
    <property type="evidence" value="ECO:0007669"/>
    <property type="project" value="InterPro"/>
</dbReference>
<name>A0A3E2DPV4_9ACTN</name>
<dbReference type="Gene3D" id="3.40.50.720">
    <property type="entry name" value="NAD(P)-binding Rossmann-like Domain"/>
    <property type="match status" value="2"/>
</dbReference>
<dbReference type="InterPro" id="IPR050857">
    <property type="entry name" value="D-2-hydroxyacid_DH"/>
</dbReference>
<evidence type="ECO:0000256" key="2">
    <source>
        <dbReference type="ARBA" id="ARBA00022605"/>
    </source>
</evidence>
<keyword evidence="2" id="KW-0028">Amino-acid biosynthesis</keyword>